<accession>A0A448DMM9</accession>
<proteinExistence type="predicted"/>
<gene>
    <name evidence="1" type="ORF">NCTC9428_00619</name>
</gene>
<evidence type="ECO:0000313" key="1">
    <source>
        <dbReference type="EMBL" id="VEF07966.1"/>
    </source>
</evidence>
<reference evidence="1 2" key="1">
    <citation type="submission" date="2018-12" db="EMBL/GenBank/DDBJ databases">
        <authorList>
            <consortium name="Pathogen Informatics"/>
        </authorList>
    </citation>
    <scope>NUCLEOTIDE SEQUENCE [LARGE SCALE GENOMIC DNA]</scope>
    <source>
        <strain evidence="1 2">NCTC9428</strain>
    </source>
</reference>
<sequence length="222" mass="25639">MKLRKWIDGWRFVLLAVIAVALLRWSIECMQDDFEIALTINEPWEQMSQRSFAAVGPAPANAVWTSKSRSGVRLRFIDPEFGFVTPLARDFRIIAKSNDLVGRVRLSPQMTPLSLDEALIVVSDLRDQLRNKCWVEAKVMDDPPIADTLQWRTWFHSRTEHAMSFWLAADKYQLQLDIEPWRMRTHKTDPRYRVVLMVDEPFLPFANAASANGCVRSDSKTS</sequence>
<protein>
    <submittedName>
        <fullName evidence="1">Uncharacterized protein</fullName>
    </submittedName>
</protein>
<dbReference type="EMBL" id="LR134318">
    <property type="protein sequence ID" value="VEF07966.1"/>
    <property type="molecule type" value="Genomic_DNA"/>
</dbReference>
<name>A0A448DMM9_PSEFL</name>
<dbReference type="Proteomes" id="UP000281909">
    <property type="component" value="Chromosome"/>
</dbReference>
<dbReference type="AlphaFoldDB" id="A0A448DMM9"/>
<organism evidence="1 2">
    <name type="scientific">Pseudomonas fluorescens</name>
    <dbReference type="NCBI Taxonomy" id="294"/>
    <lineage>
        <taxon>Bacteria</taxon>
        <taxon>Pseudomonadati</taxon>
        <taxon>Pseudomonadota</taxon>
        <taxon>Gammaproteobacteria</taxon>
        <taxon>Pseudomonadales</taxon>
        <taxon>Pseudomonadaceae</taxon>
        <taxon>Pseudomonas</taxon>
    </lineage>
</organism>
<dbReference type="RefSeq" id="WP_126359723.1">
    <property type="nucleotide sequence ID" value="NZ_LR134318.1"/>
</dbReference>
<dbReference type="OrthoDB" id="6942177at2"/>
<evidence type="ECO:0000313" key="2">
    <source>
        <dbReference type="Proteomes" id="UP000281909"/>
    </source>
</evidence>